<dbReference type="Proteomes" id="UP000219914">
    <property type="component" value="Unassembled WGS sequence"/>
</dbReference>
<dbReference type="EMBL" id="NWSY01000015">
    <property type="protein sequence ID" value="PDT21832.1"/>
    <property type="molecule type" value="Genomic_DNA"/>
</dbReference>
<protein>
    <recommendedName>
        <fullName evidence="1">FRG domain-containing protein</fullName>
    </recommendedName>
</protein>
<evidence type="ECO:0000313" key="2">
    <source>
        <dbReference type="EMBL" id="PDT21832.1"/>
    </source>
</evidence>
<proteinExistence type="predicted"/>
<reference evidence="2 3" key="1">
    <citation type="submission" date="2017-09" db="EMBL/GenBank/DDBJ databases">
        <title>Comparative genomics of rhizobia isolated from Phaseolus vulgaris in China.</title>
        <authorList>
            <person name="Tong W."/>
        </authorList>
    </citation>
    <scope>NUCLEOTIDE SEQUENCE [LARGE SCALE GENOMIC DNA]</scope>
    <source>
        <strain evidence="2 3">FH14</strain>
    </source>
</reference>
<feature type="domain" description="FRG" evidence="1">
    <location>
        <begin position="70"/>
        <end position="179"/>
    </location>
</feature>
<accession>A0ABX4JP24</accession>
<evidence type="ECO:0000313" key="3">
    <source>
        <dbReference type="Proteomes" id="UP000219914"/>
    </source>
</evidence>
<evidence type="ECO:0000259" key="1">
    <source>
        <dbReference type="SMART" id="SM00901"/>
    </source>
</evidence>
<dbReference type="Pfam" id="PF08867">
    <property type="entry name" value="FRG"/>
    <property type="match status" value="1"/>
</dbReference>
<dbReference type="SMART" id="SM00901">
    <property type="entry name" value="FRG"/>
    <property type="match status" value="1"/>
</dbReference>
<name>A0ABX4JP24_9HYPH</name>
<dbReference type="InterPro" id="IPR014966">
    <property type="entry name" value="FRG-dom"/>
</dbReference>
<organism evidence="2 3">
    <name type="scientific">Rhizobium hidalgonense</name>
    <dbReference type="NCBI Taxonomy" id="1538159"/>
    <lineage>
        <taxon>Bacteria</taxon>
        <taxon>Pseudomonadati</taxon>
        <taxon>Pseudomonadota</taxon>
        <taxon>Alphaproteobacteria</taxon>
        <taxon>Hyphomicrobiales</taxon>
        <taxon>Rhizobiaceae</taxon>
        <taxon>Rhizobium/Agrobacterium group</taxon>
        <taxon>Rhizobium</taxon>
    </lineage>
</organism>
<sequence length="389" mass="43930">MTSDDSDFGKGRRAFLEEIQRLAAQVTRAQSIWEAPSARHALAWLLFHHEWRGQIGFLGDSIDGAQRVDLPPLVLFRGQADAGWAVQSGLQRLQPAERKQAKLAASLFAQVAYEMFREIYRSDGMQDYPRPNRRAGIAAAQHYGMKTNLLDFTTNALVAMWFASSQSDIDPTPRKSAIDWVDLKTAKELGLRVVLPPVFVDRLYLQRGVFLEVPRSKLTQLRGRLNRIIFPSARPFEFIRVFGDGLARQLDLLPPDDWLERLKVWATLESAKSPVDARLSALLRFTFPNGYHPEMQRTGVQGLLGLGDTIEVMLDFVDRMALRTVRGGSIYHPDTVGMLADDNPDFFSWLLRGVAPDEGGVTIMPHHADLNIKLRKLAGSLRHYRVEQT</sequence>
<comment type="caution">
    <text evidence="2">The sequence shown here is derived from an EMBL/GenBank/DDBJ whole genome shotgun (WGS) entry which is preliminary data.</text>
</comment>
<gene>
    <name evidence="2" type="ORF">CO674_19995</name>
</gene>
<keyword evidence="3" id="KW-1185">Reference proteome</keyword>